<evidence type="ECO:0000313" key="2">
    <source>
        <dbReference type="Proteomes" id="UP000027192"/>
    </source>
</evidence>
<gene>
    <name evidence="1" type="ORF">EA58_14565</name>
</gene>
<keyword evidence="2" id="KW-1185">Reference proteome</keyword>
<evidence type="ECO:0000313" key="1">
    <source>
        <dbReference type="EMBL" id="KDM90975.1"/>
    </source>
</evidence>
<dbReference type="STRING" id="1654360.EA58_14565"/>
<proteinExistence type="predicted"/>
<protein>
    <submittedName>
        <fullName evidence="1">Uncharacterized protein</fullName>
    </submittedName>
</protein>
<sequence length="354" mass="41045">MLSINQIIDLNKSETDSPFFMINRDQKIAQQKVIITNIIQREAFGCSPDSVSRDIIQRFNNFLCQLNQMQLYLECEYIETIFKESERWFNLASLINHRFGTFGFMNHFLVDKLIIERHLSQLKLMLKSDVSHLLKIEEQVAENEALLNQQREIFKDMILQYQADLTERKVAANNIIHGVFDGGETSDEEKMIVNAAYELNFFEDKFMGYSVAYDEFSQSMLDSFSSIKRELRTLSVNASSLIDMIYSAELSKDKSFILEPTMSFEADLATYARKSFKGELPVHILYALVKTHVSLMIESNSNIIALSQEIDVQSQLFGEELIHSIQPYVKNELIKVSAESMIRTQREYEYDCES</sequence>
<organism evidence="1 2">
    <name type="scientific">Photobacterium galatheae</name>
    <dbReference type="NCBI Taxonomy" id="1654360"/>
    <lineage>
        <taxon>Bacteria</taxon>
        <taxon>Pseudomonadati</taxon>
        <taxon>Pseudomonadota</taxon>
        <taxon>Gammaproteobacteria</taxon>
        <taxon>Vibrionales</taxon>
        <taxon>Vibrionaceae</taxon>
        <taxon>Photobacterium</taxon>
    </lineage>
</organism>
<reference evidence="1 2" key="1">
    <citation type="submission" date="2014-04" db="EMBL/GenBank/DDBJ databases">
        <title>Draft genome sequence of Photobacterium halotolerans S2753: a solonamide, ngercheumicin and holomycin producer.</title>
        <authorList>
            <person name="Machado H.R."/>
            <person name="Gram L."/>
        </authorList>
    </citation>
    <scope>NUCLEOTIDE SEQUENCE [LARGE SCALE GENOMIC DNA]</scope>
    <source>
        <strain evidence="1 2">S2753</strain>
    </source>
</reference>
<comment type="caution">
    <text evidence="1">The sequence shown here is derived from an EMBL/GenBank/DDBJ whole genome shotgun (WGS) entry which is preliminary data.</text>
</comment>
<dbReference type="AlphaFoldDB" id="A0A066RKJ5"/>
<accession>A0A066RKJ5</accession>
<dbReference type="EMBL" id="JMIB01000027">
    <property type="protein sequence ID" value="KDM90975.1"/>
    <property type="molecule type" value="Genomic_DNA"/>
</dbReference>
<dbReference type="Proteomes" id="UP000027192">
    <property type="component" value="Unassembled WGS sequence"/>
</dbReference>
<dbReference type="RefSeq" id="WP_036753953.1">
    <property type="nucleotide sequence ID" value="NZ_JAGSGC010000004.1"/>
</dbReference>
<name>A0A066RKJ5_9GAMM</name>